<dbReference type="InterPro" id="IPR000653">
    <property type="entry name" value="DegT/StrS_aminotransferase"/>
</dbReference>
<dbReference type="InterPro" id="IPR015424">
    <property type="entry name" value="PyrdxlP-dep_Trfase"/>
</dbReference>
<organism evidence="3 4">
    <name type="scientific">Rubritalea halochordaticola</name>
    <dbReference type="NCBI Taxonomy" id="714537"/>
    <lineage>
        <taxon>Bacteria</taxon>
        <taxon>Pseudomonadati</taxon>
        <taxon>Verrucomicrobiota</taxon>
        <taxon>Verrucomicrobiia</taxon>
        <taxon>Verrucomicrobiales</taxon>
        <taxon>Rubritaleaceae</taxon>
        <taxon>Rubritalea</taxon>
    </lineage>
</organism>
<name>A0ABP9V0I4_9BACT</name>
<keyword evidence="2" id="KW-0663">Pyridoxal phosphate</keyword>
<dbReference type="RefSeq" id="WP_346188277.1">
    <property type="nucleotide sequence ID" value="NZ_BAABRL010000004.1"/>
</dbReference>
<protein>
    <submittedName>
        <fullName evidence="3">UDP-4-amino-4, 6-dideoxy-N-acetyl-beta-L-altrosamine transaminase</fullName>
    </submittedName>
</protein>
<comment type="caution">
    <text evidence="3">The sequence shown here is derived from an EMBL/GenBank/DDBJ whole genome shotgun (WGS) entry which is preliminary data.</text>
</comment>
<dbReference type="Gene3D" id="3.90.1150.10">
    <property type="entry name" value="Aspartate Aminotransferase, domain 1"/>
    <property type="match status" value="1"/>
</dbReference>
<dbReference type="EMBL" id="BAABRL010000004">
    <property type="protein sequence ID" value="GAA5495485.1"/>
    <property type="molecule type" value="Genomic_DNA"/>
</dbReference>
<dbReference type="Proteomes" id="UP001424741">
    <property type="component" value="Unassembled WGS sequence"/>
</dbReference>
<dbReference type="Gene3D" id="3.40.640.10">
    <property type="entry name" value="Type I PLP-dependent aspartate aminotransferase-like (Major domain)"/>
    <property type="match status" value="1"/>
</dbReference>
<reference evidence="3 4" key="1">
    <citation type="submission" date="2024-02" db="EMBL/GenBank/DDBJ databases">
        <title>Rubritalea halochordaticola NBRC 107102.</title>
        <authorList>
            <person name="Ichikawa N."/>
            <person name="Katano-Makiyama Y."/>
            <person name="Hidaka K."/>
        </authorList>
    </citation>
    <scope>NUCLEOTIDE SEQUENCE [LARGE SCALE GENOMIC DNA]</scope>
    <source>
        <strain evidence="3 4">NBRC 107102</strain>
    </source>
</reference>
<evidence type="ECO:0000256" key="2">
    <source>
        <dbReference type="RuleBase" id="RU004508"/>
    </source>
</evidence>
<dbReference type="PIRSF" id="PIRSF000390">
    <property type="entry name" value="PLP_StrS"/>
    <property type="match status" value="1"/>
</dbReference>
<dbReference type="InterPro" id="IPR020026">
    <property type="entry name" value="PseC"/>
</dbReference>
<evidence type="ECO:0000256" key="1">
    <source>
        <dbReference type="ARBA" id="ARBA00037999"/>
    </source>
</evidence>
<dbReference type="InterPro" id="IPR015421">
    <property type="entry name" value="PyrdxlP-dep_Trfase_major"/>
</dbReference>
<dbReference type="PANTHER" id="PTHR30244">
    <property type="entry name" value="TRANSAMINASE"/>
    <property type="match status" value="1"/>
</dbReference>
<dbReference type="PANTHER" id="PTHR30244:SF34">
    <property type="entry name" value="DTDP-4-AMINO-4,6-DIDEOXYGALACTOSE TRANSAMINASE"/>
    <property type="match status" value="1"/>
</dbReference>
<accession>A0ABP9V0I4</accession>
<sequence length="405" mass="44462">MSPGQAFIPYGCQSIDQSDIDAVCETLQSDFLTCGPKVEEFEQEFSSFVGAKHAVVVANATAALHLAMMVAGVSSGDRVITSPNTFLSSANCAHFVGATPDFCDIDPATYNLCPAALKNMMGNDVKAVIPVAYAGQSADMPSIAAIARQHNAVIVEDASHGTGGGFTHEGKAYKQGGHPWADMTVFSFHPVKTLTTGEGGILVTDNDEYAHRARLLRAHGITRDPATFQGLGSNNPELSEQGPWYYEMQDIGYNFRITDIQCALGLNQLRKLPSFIKRRQEIVSLYNKAFADVSWISTPSTRHPDDKEHISWHLYTLQIDFAALNMSRSEVMLALREKNIGSQVLYIPVYLQPFYRSTFGYDEGKCPRAEAYYTKALSLPLYPKLSDEDVEHVIATLISLKSDTI</sequence>
<evidence type="ECO:0000313" key="3">
    <source>
        <dbReference type="EMBL" id="GAA5495485.1"/>
    </source>
</evidence>
<dbReference type="SUPFAM" id="SSF53383">
    <property type="entry name" value="PLP-dependent transferases"/>
    <property type="match status" value="1"/>
</dbReference>
<proteinExistence type="inferred from homology"/>
<keyword evidence="4" id="KW-1185">Reference proteome</keyword>
<gene>
    <name evidence="3" type="primary">pseC</name>
    <name evidence="3" type="ORF">Rhal01_01660</name>
</gene>
<dbReference type="Pfam" id="PF01041">
    <property type="entry name" value="DegT_DnrJ_EryC1"/>
    <property type="match status" value="1"/>
</dbReference>
<dbReference type="InterPro" id="IPR015422">
    <property type="entry name" value="PyrdxlP-dep_Trfase_small"/>
</dbReference>
<evidence type="ECO:0000313" key="4">
    <source>
        <dbReference type="Proteomes" id="UP001424741"/>
    </source>
</evidence>
<dbReference type="CDD" id="cd00616">
    <property type="entry name" value="AHBA_syn"/>
    <property type="match status" value="1"/>
</dbReference>
<comment type="similarity">
    <text evidence="1 2">Belongs to the DegT/DnrJ/EryC1 family.</text>
</comment>
<dbReference type="NCBIfam" id="TIGR03588">
    <property type="entry name" value="PseC"/>
    <property type="match status" value="1"/>
</dbReference>